<reference evidence="2 3" key="1">
    <citation type="submission" date="2015-08" db="EMBL/GenBank/DDBJ databases">
        <title>Next Generation Sequencing and Analysis of the Genome of Puccinia sorghi L Schw, the Causal Agent of Maize Common Rust.</title>
        <authorList>
            <person name="Rochi L."/>
            <person name="Burguener G."/>
            <person name="Darino M."/>
            <person name="Turjanski A."/>
            <person name="Kreff E."/>
            <person name="Dieguez M.J."/>
            <person name="Sacco F."/>
        </authorList>
    </citation>
    <scope>NUCLEOTIDE SEQUENCE [LARGE SCALE GENOMIC DNA]</scope>
    <source>
        <strain evidence="2 3">RO10H11247</strain>
    </source>
</reference>
<feature type="non-terminal residue" evidence="2">
    <location>
        <position position="1"/>
    </location>
</feature>
<dbReference type="EMBL" id="LAVV01005076">
    <property type="protein sequence ID" value="KNZ61073.1"/>
    <property type="molecule type" value="Genomic_DNA"/>
</dbReference>
<dbReference type="VEuPathDB" id="FungiDB:VP01_1456g2"/>
<dbReference type="AlphaFoldDB" id="A0A0L6VJX7"/>
<proteinExistence type="predicted"/>
<gene>
    <name evidence="2" type="ORF">VP01_1456g2</name>
</gene>
<protein>
    <submittedName>
        <fullName evidence="2">Uncharacterized protein</fullName>
    </submittedName>
</protein>
<accession>A0A0L6VJX7</accession>
<comment type="caution">
    <text evidence="2">The sequence shown here is derived from an EMBL/GenBank/DDBJ whole genome shotgun (WGS) entry which is preliminary data.</text>
</comment>
<dbReference type="OrthoDB" id="435460at2759"/>
<dbReference type="Proteomes" id="UP000037035">
    <property type="component" value="Unassembled WGS sequence"/>
</dbReference>
<evidence type="ECO:0000256" key="1">
    <source>
        <dbReference type="SAM" id="MobiDB-lite"/>
    </source>
</evidence>
<sequence length="158" mass="17047">LAGEGETPDLRRLGRETGLAGRGPVGHFHSPGGPAWNVISIRSLRTTTTSFRASTSGRSVWSSNVSNVTCYSAAIFSITHADGQFIISRGIRNRFSKADQDQLGLFLATHPGDRSGNAIYQEFAQTVEDSAIDSCFANFVQSMFNLIICLCQKNQSGS</sequence>
<feature type="region of interest" description="Disordered" evidence="1">
    <location>
        <begin position="1"/>
        <end position="28"/>
    </location>
</feature>
<evidence type="ECO:0000313" key="3">
    <source>
        <dbReference type="Proteomes" id="UP000037035"/>
    </source>
</evidence>
<name>A0A0L6VJX7_9BASI</name>
<organism evidence="2 3">
    <name type="scientific">Puccinia sorghi</name>
    <dbReference type="NCBI Taxonomy" id="27349"/>
    <lineage>
        <taxon>Eukaryota</taxon>
        <taxon>Fungi</taxon>
        <taxon>Dikarya</taxon>
        <taxon>Basidiomycota</taxon>
        <taxon>Pucciniomycotina</taxon>
        <taxon>Pucciniomycetes</taxon>
        <taxon>Pucciniales</taxon>
        <taxon>Pucciniaceae</taxon>
        <taxon>Puccinia</taxon>
    </lineage>
</organism>
<evidence type="ECO:0000313" key="2">
    <source>
        <dbReference type="EMBL" id="KNZ61073.1"/>
    </source>
</evidence>
<keyword evidence="3" id="KW-1185">Reference proteome</keyword>